<comment type="caution">
    <text evidence="2">The sequence shown here is derived from an EMBL/GenBank/DDBJ whole genome shotgun (WGS) entry which is preliminary data.</text>
</comment>
<name>A0ABP7HI53_9ACTN</name>
<dbReference type="PANTHER" id="PTHR38436">
    <property type="entry name" value="POLYKETIDE CYCLASE SNOAL-LIKE DOMAIN"/>
    <property type="match status" value="1"/>
</dbReference>
<accession>A0ABP7HI53</accession>
<dbReference type="Gene3D" id="3.10.450.50">
    <property type="match status" value="1"/>
</dbReference>
<evidence type="ECO:0000313" key="3">
    <source>
        <dbReference type="Proteomes" id="UP001500888"/>
    </source>
</evidence>
<organism evidence="2 3">
    <name type="scientific">Sphaerisporangium flaviroseum</name>
    <dbReference type="NCBI Taxonomy" id="509199"/>
    <lineage>
        <taxon>Bacteria</taxon>
        <taxon>Bacillati</taxon>
        <taxon>Actinomycetota</taxon>
        <taxon>Actinomycetes</taxon>
        <taxon>Streptosporangiales</taxon>
        <taxon>Streptosporangiaceae</taxon>
        <taxon>Sphaerisporangium</taxon>
    </lineage>
</organism>
<protein>
    <recommendedName>
        <fullName evidence="1">SnoaL-like domain-containing protein</fullName>
    </recommendedName>
</protein>
<dbReference type="Proteomes" id="UP001500888">
    <property type="component" value="Unassembled WGS sequence"/>
</dbReference>
<dbReference type="InterPro" id="IPR009959">
    <property type="entry name" value="Cyclase_SnoaL-like"/>
</dbReference>
<evidence type="ECO:0000313" key="2">
    <source>
        <dbReference type="EMBL" id="GAA3789565.1"/>
    </source>
</evidence>
<keyword evidence="3" id="KW-1185">Reference proteome</keyword>
<reference evidence="3" key="1">
    <citation type="journal article" date="2019" name="Int. J. Syst. Evol. Microbiol.">
        <title>The Global Catalogue of Microorganisms (GCM) 10K type strain sequencing project: providing services to taxonomists for standard genome sequencing and annotation.</title>
        <authorList>
            <consortium name="The Broad Institute Genomics Platform"/>
            <consortium name="The Broad Institute Genome Sequencing Center for Infectious Disease"/>
            <person name="Wu L."/>
            <person name="Ma J."/>
        </authorList>
    </citation>
    <scope>NUCLEOTIDE SEQUENCE [LARGE SCALE GENOMIC DNA]</scope>
    <source>
        <strain evidence="3">JCM 16908</strain>
    </source>
</reference>
<dbReference type="EMBL" id="BAAAZR010000001">
    <property type="protein sequence ID" value="GAA3789565.1"/>
    <property type="molecule type" value="Genomic_DNA"/>
</dbReference>
<dbReference type="Pfam" id="PF12680">
    <property type="entry name" value="SnoaL_2"/>
    <property type="match status" value="1"/>
</dbReference>
<dbReference type="SUPFAM" id="SSF54427">
    <property type="entry name" value="NTF2-like"/>
    <property type="match status" value="1"/>
</dbReference>
<evidence type="ECO:0000259" key="1">
    <source>
        <dbReference type="Pfam" id="PF12680"/>
    </source>
</evidence>
<dbReference type="InterPro" id="IPR032710">
    <property type="entry name" value="NTF2-like_dom_sf"/>
</dbReference>
<dbReference type="PANTHER" id="PTHR38436:SF1">
    <property type="entry name" value="ESTER CYCLASE"/>
    <property type="match status" value="1"/>
</dbReference>
<proteinExistence type="predicted"/>
<dbReference type="InterPro" id="IPR037401">
    <property type="entry name" value="SnoaL-like"/>
</dbReference>
<gene>
    <name evidence="2" type="ORF">GCM10022226_05380</name>
</gene>
<sequence length="125" mass="14286">MGGVTRQAVERYMEALNRRSPEEIASCVTPDFHNEHTSVAGTGLRGRDAYRAGLVDFLADFANLHYEVEDMLIDGDRAAVAYRMAFVHRSRPVLIRGVFRFRVRDGLIAHRVDYWDGADFERQVL</sequence>
<feature type="domain" description="SnoaL-like" evidence="1">
    <location>
        <begin position="9"/>
        <end position="110"/>
    </location>
</feature>